<dbReference type="AlphaFoldDB" id="A0A0V1GGE9"/>
<comment type="caution">
    <text evidence="2">The sequence shown here is derived from an EMBL/GenBank/DDBJ whole genome shotgun (WGS) entry which is preliminary data.</text>
</comment>
<gene>
    <name evidence="2" type="ORF">T11_7711</name>
</gene>
<dbReference type="EMBL" id="JYDP01002116">
    <property type="protein sequence ID" value="KRY97343.1"/>
    <property type="molecule type" value="Genomic_DNA"/>
</dbReference>
<proteinExistence type="predicted"/>
<reference evidence="2 3" key="1">
    <citation type="submission" date="2015-01" db="EMBL/GenBank/DDBJ databases">
        <title>Evolution of Trichinella species and genotypes.</title>
        <authorList>
            <person name="Korhonen P.K."/>
            <person name="Edoardo P."/>
            <person name="Giuseppe L.R."/>
            <person name="Gasser R.B."/>
        </authorList>
    </citation>
    <scope>NUCLEOTIDE SEQUENCE [LARGE SCALE GENOMIC DNA]</scope>
    <source>
        <strain evidence="2">ISS1029</strain>
    </source>
</reference>
<accession>A0A0V1GGE9</accession>
<organism evidence="2 3">
    <name type="scientific">Trichinella zimbabwensis</name>
    <dbReference type="NCBI Taxonomy" id="268475"/>
    <lineage>
        <taxon>Eukaryota</taxon>
        <taxon>Metazoa</taxon>
        <taxon>Ecdysozoa</taxon>
        <taxon>Nematoda</taxon>
        <taxon>Enoplea</taxon>
        <taxon>Dorylaimia</taxon>
        <taxon>Trichinellida</taxon>
        <taxon>Trichinellidae</taxon>
        <taxon>Trichinella</taxon>
    </lineage>
</organism>
<dbReference type="OrthoDB" id="10616461at2759"/>
<sequence>MDGKKLLIPFKYNLECTIHASGSPGFQQSNVGTRSGSLDIALPGDCTSWNRIENDSNKSGTQKHRTQSQDQTKMNLTVLNCILNHLCKRKLTLNAAVRETRISSLEFS</sequence>
<evidence type="ECO:0000313" key="3">
    <source>
        <dbReference type="Proteomes" id="UP000055024"/>
    </source>
</evidence>
<dbReference type="Proteomes" id="UP000055024">
    <property type="component" value="Unassembled WGS sequence"/>
</dbReference>
<keyword evidence="3" id="KW-1185">Reference proteome</keyword>
<feature type="region of interest" description="Disordered" evidence="1">
    <location>
        <begin position="51"/>
        <end position="70"/>
    </location>
</feature>
<protein>
    <submittedName>
        <fullName evidence="2">Uncharacterized protein</fullName>
    </submittedName>
</protein>
<evidence type="ECO:0000256" key="1">
    <source>
        <dbReference type="SAM" id="MobiDB-lite"/>
    </source>
</evidence>
<evidence type="ECO:0000313" key="2">
    <source>
        <dbReference type="EMBL" id="KRY97343.1"/>
    </source>
</evidence>
<name>A0A0V1GGE9_9BILA</name>